<organism evidence="4">
    <name type="scientific">Daphnia magna</name>
    <dbReference type="NCBI Taxonomy" id="35525"/>
    <lineage>
        <taxon>Eukaryota</taxon>
        <taxon>Metazoa</taxon>
        <taxon>Ecdysozoa</taxon>
        <taxon>Arthropoda</taxon>
        <taxon>Crustacea</taxon>
        <taxon>Branchiopoda</taxon>
        <taxon>Diplostraca</taxon>
        <taxon>Cladocera</taxon>
        <taxon>Anomopoda</taxon>
        <taxon>Daphniidae</taxon>
        <taxon>Daphnia</taxon>
    </lineage>
</organism>
<keyword evidence="3" id="KW-0732">Signal</keyword>
<sequence>MAAWSKAYCLRQYLLITLLLLLDVLLADNSSNISTGGDVSAEDRDRTSVKKELRNPNRWMGAGLAEEEEIEPIKGFYLDEGSQMLASFFSTVSNEELGVTALQTIYDSLPFGVVEKDDASRVKDLSDRLQRKLSHYSSLVNLSRNAIEELFWHHLHRPLSTPAPCCELPDSMLRYESHFGAPVSEELSCDVTVPNHKPLSFAPGHNLTDVFANNLKMSPSIKWQYFLSADGGLSEYPAHRIDNKSGCNKAGDRFRRRNLYLSSVYPEPKFVLMVIDHGSALSPNQLSIAKAIGKYIISSLSDKDHIGLIALSDELHYAGVGDCFTRGMTRASRQTKFKLSRFIESLTKAKAPANHSLGFQQALDMARQAMLMSGNEAANSQASANNCASGNQTCGHMPPSMGDCPTASSNPVLLMYISRGLLSSLAEPRQVLELIALGQLCLQGRLVINTYALIDDGKPIMYEKAFLQDVALQNYSRYNVSFAALERLPIMRGQALAINSTRWLSSTVGDYQSVLLNSSAVQQTTVTYSPPYWDQLGKGLVVSLTQPCFHLDLLVGAVGLDVHLADLVEDFTYFNVAGGRSYVFLIDMIGTVLMHPTLSRPNTVSEETVATDIGFLEYRSGFAAIRRRILTSTSGSGKLTFSSTEHKEEEDGVKSTTLTYTWERVGSTPYIACIVTRSDKDGSDVQALRRLPPTSLPDLVYHRLDVVSSPSKVDLCRYFRQHSTLAAGSLFLSPAAHVSSFQFESWAEPSPLVIQSFMAFLSDKTKLIANPGLRSAVRSDVGALAQLVPYWRSQFSHSILSQFIVRRYAATATSGVMIEYPATVRPASFDPLRRPWYQKAVEFPGKVVVTGPSLDPSGSGYVVSISHTVYEGKSSTRHSPTDDVVAVLGADLTLAYMHRMLWATLPFCPDRAGQVRGSSIRCFIMDERGYLLVHPNLLDPSPPGSQSNIEQQHLTHHEPLVASDLLNHDRFVLKKACSSYPDRTVQRFYQLNLTLNDQWIDSSGSPDMPVPVLTNLVHGEHCIRYQIVAIQGTNLFVGVVNQTCESATAFCPCSTVDRLCLNCHRMEQSECECPCECPLELDTCINMSDTVQSEADGLPTCPAQPEMSSSPPPPPSQRSRDVELLPACLALDCEGRLSERECFGVVGCEWCVRDTDGHSSLQVPFCTQHFKCYGGVLRGSSPYTEDTNNGGMSTADIDSAFKSLPVGPVAGGVMAFFCFVALSIYCYRQQTRRRNHGVGSGGYGSGSGAGLRMTQLDNDMDEHDDIEPDGDETTAVVTHEFSLAGGIGLDNVAIVSPYRVNTGYRRPAGGDSDHGYSTMTHDMHEDSEHTASYVEPLLVGRDRYRPTGRSVSTGSFSSRASSPLGPVYPTGRIANQRITSPGTLLESADELEAENNEKRQKELMNMHSSPPIRMLDDSLGMTILPDSSLNQLIVPVTVHMVDTS</sequence>
<evidence type="ECO:0000256" key="3">
    <source>
        <dbReference type="SAM" id="SignalP"/>
    </source>
</evidence>
<evidence type="ECO:0000313" key="6">
    <source>
        <dbReference type="Proteomes" id="UP000076858"/>
    </source>
</evidence>
<dbReference type="CDD" id="cd18774">
    <property type="entry name" value="PDC2_HK_sensor"/>
    <property type="match status" value="1"/>
</dbReference>
<keyword evidence="6" id="KW-1185">Reference proteome</keyword>
<feature type="region of interest" description="Disordered" evidence="1">
    <location>
        <begin position="1344"/>
        <end position="1370"/>
    </location>
</feature>
<feature type="compositionally biased region" description="Polar residues" evidence="1">
    <location>
        <begin position="1349"/>
        <end position="1361"/>
    </location>
</feature>
<protein>
    <submittedName>
        <fullName evidence="4 5">VWFA and cache domain-containing protein</fullName>
    </submittedName>
</protein>
<dbReference type="GO" id="GO:0005245">
    <property type="term" value="F:voltage-gated calcium channel activity"/>
    <property type="evidence" value="ECO:0007669"/>
    <property type="project" value="TreeGrafter"/>
</dbReference>
<feature type="transmembrane region" description="Helical" evidence="2">
    <location>
        <begin position="1206"/>
        <end position="1227"/>
    </location>
</feature>
<evidence type="ECO:0000256" key="2">
    <source>
        <dbReference type="SAM" id="Phobius"/>
    </source>
</evidence>
<name>A0A0P4XZX0_9CRUS</name>
<feature type="chain" id="PRO_5013461649" evidence="3">
    <location>
        <begin position="28"/>
        <end position="1444"/>
    </location>
</feature>
<evidence type="ECO:0000313" key="5">
    <source>
        <dbReference type="EMBL" id="KZS14260.1"/>
    </source>
</evidence>
<dbReference type="Gene3D" id="3.30.450.20">
    <property type="entry name" value="PAS domain"/>
    <property type="match status" value="2"/>
</dbReference>
<dbReference type="Proteomes" id="UP000076858">
    <property type="component" value="Unassembled WGS sequence"/>
</dbReference>
<dbReference type="OrthoDB" id="2150145at2759"/>
<keyword evidence="2" id="KW-1133">Transmembrane helix</keyword>
<gene>
    <name evidence="5" type="ORF">APZ42_020447</name>
</gene>
<dbReference type="FunFam" id="3.30.450.20:FF:000213">
    <property type="entry name" value="VWFA and cache domain-containing protein"/>
    <property type="match status" value="1"/>
</dbReference>
<keyword evidence="2" id="KW-0812">Transmembrane</keyword>
<dbReference type="STRING" id="35525.A0A0P4XZX0"/>
<dbReference type="EMBL" id="LRGB01000996">
    <property type="protein sequence ID" value="KZS14260.1"/>
    <property type="molecule type" value="Genomic_DNA"/>
</dbReference>
<evidence type="ECO:0000256" key="1">
    <source>
        <dbReference type="SAM" id="MobiDB-lite"/>
    </source>
</evidence>
<dbReference type="GO" id="GO:0005891">
    <property type="term" value="C:voltage-gated calcium channel complex"/>
    <property type="evidence" value="ECO:0007669"/>
    <property type="project" value="TreeGrafter"/>
</dbReference>
<feature type="region of interest" description="Disordered" evidence="1">
    <location>
        <begin position="1095"/>
        <end position="1120"/>
    </location>
</feature>
<dbReference type="EMBL" id="GDIP01234512">
    <property type="protein sequence ID" value="JAI88889.1"/>
    <property type="molecule type" value="Transcribed_RNA"/>
</dbReference>
<reference evidence="5 6" key="3">
    <citation type="submission" date="2016-03" db="EMBL/GenBank/DDBJ databases">
        <title>EvidentialGene: Evidence-directed Construction of Genes on Genomes.</title>
        <authorList>
            <person name="Gilbert D.G."/>
            <person name="Choi J.-H."/>
            <person name="Mockaitis K."/>
            <person name="Colbourne J."/>
            <person name="Pfrender M."/>
        </authorList>
    </citation>
    <scope>NUCLEOTIDE SEQUENCE [LARGE SCALE GENOMIC DNA]</scope>
    <source>
        <strain evidence="5 6">Xinb3</strain>
        <tissue evidence="5">Complete organism</tissue>
    </source>
</reference>
<reference evidence="4" key="1">
    <citation type="submission" date="2015-10" db="EMBL/GenBank/DDBJ databases">
        <title>Daphnia magna gene sets from two clonal populations assembled and annotated with EvidentialGene.</title>
        <authorList>
            <person name="Gilbert D."/>
            <person name="Podicheti R."/>
            <person name="Orsini L."/>
            <person name="Colbourne J."/>
            <person name="Pfrender M."/>
        </authorList>
    </citation>
    <scope>NUCLEOTIDE SEQUENCE</scope>
</reference>
<evidence type="ECO:0000313" key="4">
    <source>
        <dbReference type="EMBL" id="JAI88889.1"/>
    </source>
</evidence>
<dbReference type="PANTHER" id="PTHR10166:SF66">
    <property type="entry name" value="VWFA AND CACHE DOMAIN-CONTAINING PROTEIN CG16868"/>
    <property type="match status" value="1"/>
</dbReference>
<feature type="signal peptide" evidence="3">
    <location>
        <begin position="1"/>
        <end position="27"/>
    </location>
</feature>
<keyword evidence="2" id="KW-0472">Membrane</keyword>
<accession>A0A0P4XZX0</accession>
<dbReference type="InterPro" id="IPR051173">
    <property type="entry name" value="Ca_channel_alpha-2/delta"/>
</dbReference>
<proteinExistence type="predicted"/>
<dbReference type="PANTHER" id="PTHR10166">
    <property type="entry name" value="VOLTAGE-DEPENDENT CALCIUM CHANNEL SUBUNIT ALPHA-2/DELTA-RELATED"/>
    <property type="match status" value="1"/>
</dbReference>
<reference evidence="4" key="2">
    <citation type="submission" date="2015-10" db="EMBL/GenBank/DDBJ databases">
        <authorList>
            <person name="Gilbert D.G."/>
        </authorList>
    </citation>
    <scope>NUCLEOTIDE SEQUENCE</scope>
</reference>